<name>A0A2T0X912_9RHOB</name>
<proteinExistence type="predicted"/>
<reference evidence="1 2" key="1">
    <citation type="submission" date="2018-03" db="EMBL/GenBank/DDBJ databases">
        <title>Genomic Encyclopedia of Archaeal and Bacterial Type Strains, Phase II (KMG-II): from individual species to whole genera.</title>
        <authorList>
            <person name="Goeker M."/>
        </authorList>
    </citation>
    <scope>NUCLEOTIDE SEQUENCE [LARGE SCALE GENOMIC DNA]</scope>
    <source>
        <strain evidence="1 2">DSM 29318</strain>
    </source>
</reference>
<comment type="caution">
    <text evidence="1">The sequence shown here is derived from an EMBL/GenBank/DDBJ whole genome shotgun (WGS) entry which is preliminary data.</text>
</comment>
<dbReference type="OrthoDB" id="9872629at2"/>
<evidence type="ECO:0000313" key="2">
    <source>
        <dbReference type="Proteomes" id="UP000238801"/>
    </source>
</evidence>
<dbReference type="AlphaFoldDB" id="A0A2T0X912"/>
<organism evidence="1 2">
    <name type="scientific">Hasllibacter halocynthiae</name>
    <dbReference type="NCBI Taxonomy" id="595589"/>
    <lineage>
        <taxon>Bacteria</taxon>
        <taxon>Pseudomonadati</taxon>
        <taxon>Pseudomonadota</taxon>
        <taxon>Alphaproteobacteria</taxon>
        <taxon>Rhodobacterales</taxon>
        <taxon>Roseobacteraceae</taxon>
        <taxon>Hasllibacter</taxon>
    </lineage>
</organism>
<gene>
    <name evidence="1" type="ORF">BCF33_1056</name>
</gene>
<dbReference type="Proteomes" id="UP000238801">
    <property type="component" value="Unassembled WGS sequence"/>
</dbReference>
<evidence type="ECO:0000313" key="1">
    <source>
        <dbReference type="EMBL" id="PRY95436.1"/>
    </source>
</evidence>
<sequence length="104" mass="11259">MADWSKVVAANGVSRLPGGSACDPIEKQCQDAIIDLVICLRGDYPNLPLGHADRFLSVGEWGLAYAEVRAVAKDIETASEFTAAAIERARSLFDDTETVRLYEG</sequence>
<keyword evidence="2" id="KW-1185">Reference proteome</keyword>
<dbReference type="RefSeq" id="WP_106159815.1">
    <property type="nucleotide sequence ID" value="NZ_PVTT01000001.1"/>
</dbReference>
<protein>
    <submittedName>
        <fullName evidence="1">Uncharacterized protein</fullName>
    </submittedName>
</protein>
<dbReference type="EMBL" id="PVTT01000001">
    <property type="protein sequence ID" value="PRY95436.1"/>
    <property type="molecule type" value="Genomic_DNA"/>
</dbReference>
<accession>A0A2T0X912</accession>